<dbReference type="Proteomes" id="UP001176961">
    <property type="component" value="Unassembled WGS sequence"/>
</dbReference>
<feature type="signal peptide" evidence="1">
    <location>
        <begin position="1"/>
        <end position="22"/>
    </location>
</feature>
<gene>
    <name evidence="2" type="ORF">CYNAS_LOCUS16807</name>
</gene>
<accession>A0AA36H674</accession>
<evidence type="ECO:0000313" key="3">
    <source>
        <dbReference type="Proteomes" id="UP001176961"/>
    </source>
</evidence>
<organism evidence="2 3">
    <name type="scientific">Cylicocyclus nassatus</name>
    <name type="common">Nematode worm</name>
    <dbReference type="NCBI Taxonomy" id="53992"/>
    <lineage>
        <taxon>Eukaryota</taxon>
        <taxon>Metazoa</taxon>
        <taxon>Ecdysozoa</taxon>
        <taxon>Nematoda</taxon>
        <taxon>Chromadorea</taxon>
        <taxon>Rhabditida</taxon>
        <taxon>Rhabditina</taxon>
        <taxon>Rhabditomorpha</taxon>
        <taxon>Strongyloidea</taxon>
        <taxon>Strongylidae</taxon>
        <taxon>Cylicocyclus</taxon>
    </lineage>
</organism>
<evidence type="ECO:0000256" key="1">
    <source>
        <dbReference type="SAM" id="SignalP"/>
    </source>
</evidence>
<protein>
    <submittedName>
        <fullName evidence="2">Uncharacterized protein</fullName>
    </submittedName>
</protein>
<dbReference type="AlphaFoldDB" id="A0AA36H674"/>
<comment type="caution">
    <text evidence="2">The sequence shown here is derived from an EMBL/GenBank/DDBJ whole genome shotgun (WGS) entry which is preliminary data.</text>
</comment>
<reference evidence="2" key="1">
    <citation type="submission" date="2023-07" db="EMBL/GenBank/DDBJ databases">
        <authorList>
            <consortium name="CYATHOMIX"/>
        </authorList>
    </citation>
    <scope>NUCLEOTIDE SEQUENCE</scope>
    <source>
        <strain evidence="2">N/A</strain>
    </source>
</reference>
<sequence>MIPYNIALFLAATLLSIHCIAAQGDFGLQTNPGVVISNAAEGRPAERHVEATGLLRSKRFVWGYPYGWTRPWGFYPWSPWWRSYGWPHGWVYYPWLKA</sequence>
<name>A0AA36H674_CYLNA</name>
<proteinExistence type="predicted"/>
<keyword evidence="1" id="KW-0732">Signal</keyword>
<feature type="chain" id="PRO_5041383162" evidence="1">
    <location>
        <begin position="23"/>
        <end position="98"/>
    </location>
</feature>
<dbReference type="EMBL" id="CATQJL010000316">
    <property type="protein sequence ID" value="CAJ0604824.1"/>
    <property type="molecule type" value="Genomic_DNA"/>
</dbReference>
<keyword evidence="3" id="KW-1185">Reference proteome</keyword>
<evidence type="ECO:0000313" key="2">
    <source>
        <dbReference type="EMBL" id="CAJ0604824.1"/>
    </source>
</evidence>